<evidence type="ECO:0000259" key="1">
    <source>
        <dbReference type="Pfam" id="PF10124"/>
    </source>
</evidence>
<keyword evidence="3" id="KW-1185">Reference proteome</keyword>
<dbReference type="STRING" id="483547.GSUB_16075"/>
<dbReference type="HOGENOM" id="CLU_070805_0_0_7"/>
<feature type="domain" description="Bacteriophage Mu GpT" evidence="1">
    <location>
        <begin position="9"/>
        <end position="296"/>
    </location>
</feature>
<dbReference type="Proteomes" id="UP000035036">
    <property type="component" value="Chromosome"/>
</dbReference>
<dbReference type="RefSeq" id="WP_040201748.1">
    <property type="nucleotide sequence ID" value="NZ_CP010311.1"/>
</dbReference>
<reference evidence="2 3" key="1">
    <citation type="journal article" date="2015" name="Genome Announc.">
        <title>Genomes of Geoalkalibacter ferrihydriticus Z-0531T and Geoalkalibacter subterraneus Red1T, Two Haloalkaliphilic Metal-Reducing Deltaproteobacteria.</title>
        <authorList>
            <person name="Badalamenti J.P."/>
            <person name="Krajmalnik-Brown R."/>
            <person name="Torres C.I."/>
            <person name="Bond D.R."/>
        </authorList>
    </citation>
    <scope>NUCLEOTIDE SEQUENCE [LARGE SCALE GENOMIC DNA]</scope>
    <source>
        <strain evidence="2 3">Red1</strain>
    </source>
</reference>
<name>A0A0B5FK35_9BACT</name>
<accession>A0A0B5FK35</accession>
<protein>
    <submittedName>
        <fullName evidence="2">Mu-like prophage major head subunit gpT</fullName>
    </submittedName>
</protein>
<gene>
    <name evidence="2" type="ORF">GSUB_16075</name>
</gene>
<dbReference type="EMBL" id="CP010311">
    <property type="protein sequence ID" value="AJF07768.1"/>
    <property type="molecule type" value="Genomic_DNA"/>
</dbReference>
<evidence type="ECO:0000313" key="2">
    <source>
        <dbReference type="EMBL" id="AJF07768.1"/>
    </source>
</evidence>
<sequence length="297" mass="32994">MIINSGNLSILFRAFNAAFQRGFGGVAPMWNKVATRVPSTTGAEDYGWLGDIPGMREWVGDRHIHNLQQHDYSIKNKKFELTVGVPREKVEDDQYGVYSPMMEMLGQSAGEHPDQLVFDLLASGFATECYDGQYFFDTDHPVIQADGSTASVSNVQAGAENPWFLLDTRRPLKPLILQMRKEPQFVNKDKPEDDNVFNRNELIYGVDDRKNVGFGFWQMAFGSKAVLSAANFEAAYDALSAFKGDHGKPLGVKPNLLVVGSSNASAARKILQAQLINGGDSNINFNRVELLEVPWLD</sequence>
<evidence type="ECO:0000313" key="3">
    <source>
        <dbReference type="Proteomes" id="UP000035036"/>
    </source>
</evidence>
<organism evidence="2 3">
    <name type="scientific">Geoalkalibacter subterraneus</name>
    <dbReference type="NCBI Taxonomy" id="483547"/>
    <lineage>
        <taxon>Bacteria</taxon>
        <taxon>Pseudomonadati</taxon>
        <taxon>Thermodesulfobacteriota</taxon>
        <taxon>Desulfuromonadia</taxon>
        <taxon>Desulfuromonadales</taxon>
        <taxon>Geoalkalibacteraceae</taxon>
        <taxon>Geoalkalibacter</taxon>
    </lineage>
</organism>
<dbReference type="InterPro" id="IPR018774">
    <property type="entry name" value="Phage_Mu_GpT"/>
</dbReference>
<proteinExistence type="predicted"/>
<dbReference type="AlphaFoldDB" id="A0A0B5FK35"/>
<dbReference type="OrthoDB" id="9804833at2"/>
<dbReference type="Pfam" id="PF10124">
    <property type="entry name" value="Mu-like_gpT"/>
    <property type="match status" value="1"/>
</dbReference>
<dbReference type="KEGG" id="gsb:GSUB_16075"/>